<keyword evidence="3" id="KW-1185">Reference proteome</keyword>
<reference evidence="2" key="1">
    <citation type="journal article" date="2021" name="bioRxiv">
        <title>Whole Genome Assembly and Annotation of Northern Wild Rice, Zizania palustris L., Supports a Whole Genome Duplication in the Zizania Genus.</title>
        <authorList>
            <person name="Haas M."/>
            <person name="Kono T."/>
            <person name="Macchietto M."/>
            <person name="Millas R."/>
            <person name="McGilp L."/>
            <person name="Shao M."/>
            <person name="Duquette J."/>
            <person name="Hirsch C.N."/>
            <person name="Kimball J."/>
        </authorList>
    </citation>
    <scope>NUCLEOTIDE SEQUENCE</scope>
    <source>
        <tissue evidence="2">Fresh leaf tissue</tissue>
    </source>
</reference>
<feature type="compositionally biased region" description="Basic and acidic residues" evidence="1">
    <location>
        <begin position="34"/>
        <end position="44"/>
    </location>
</feature>
<organism evidence="2 3">
    <name type="scientific">Zizania palustris</name>
    <name type="common">Northern wild rice</name>
    <dbReference type="NCBI Taxonomy" id="103762"/>
    <lineage>
        <taxon>Eukaryota</taxon>
        <taxon>Viridiplantae</taxon>
        <taxon>Streptophyta</taxon>
        <taxon>Embryophyta</taxon>
        <taxon>Tracheophyta</taxon>
        <taxon>Spermatophyta</taxon>
        <taxon>Magnoliopsida</taxon>
        <taxon>Liliopsida</taxon>
        <taxon>Poales</taxon>
        <taxon>Poaceae</taxon>
        <taxon>BOP clade</taxon>
        <taxon>Oryzoideae</taxon>
        <taxon>Oryzeae</taxon>
        <taxon>Zizaniinae</taxon>
        <taxon>Zizania</taxon>
    </lineage>
</organism>
<sequence>MMPFSRAERGASQARQVIPPAVIYAAVPSSPACLHEHDDGEGPSRFRHTSFHIRNGGRAHTAERKATKRPPPPQKNTLSPSPFRPSLLHLPSTALPRSAPRPPRPAAASAAPTPLSSPPLALSSRLKYSSFHGSNSGLLYWLDDLAKLKTSQPEKL</sequence>
<feature type="compositionally biased region" description="Low complexity" evidence="1">
    <location>
        <begin position="106"/>
        <end position="121"/>
    </location>
</feature>
<evidence type="ECO:0000256" key="1">
    <source>
        <dbReference type="SAM" id="MobiDB-lite"/>
    </source>
</evidence>
<dbReference type="EMBL" id="JAAALK010000086">
    <property type="protein sequence ID" value="KAG8082134.1"/>
    <property type="molecule type" value="Genomic_DNA"/>
</dbReference>
<name>A0A8J5TH90_ZIZPA</name>
<proteinExistence type="predicted"/>
<gene>
    <name evidence="2" type="ORF">GUJ93_ZPchr0014g46502</name>
</gene>
<evidence type="ECO:0000313" key="2">
    <source>
        <dbReference type="EMBL" id="KAG8082134.1"/>
    </source>
</evidence>
<feature type="region of interest" description="Disordered" evidence="1">
    <location>
        <begin position="34"/>
        <end position="121"/>
    </location>
</feature>
<protein>
    <submittedName>
        <fullName evidence="2">Uncharacterized protein</fullName>
    </submittedName>
</protein>
<accession>A0A8J5TH90</accession>
<reference evidence="2" key="2">
    <citation type="submission" date="2021-02" db="EMBL/GenBank/DDBJ databases">
        <authorList>
            <person name="Kimball J.A."/>
            <person name="Haas M.W."/>
            <person name="Macchietto M."/>
            <person name="Kono T."/>
            <person name="Duquette J."/>
            <person name="Shao M."/>
        </authorList>
    </citation>
    <scope>NUCLEOTIDE SEQUENCE</scope>
    <source>
        <tissue evidence="2">Fresh leaf tissue</tissue>
    </source>
</reference>
<comment type="caution">
    <text evidence="2">The sequence shown here is derived from an EMBL/GenBank/DDBJ whole genome shotgun (WGS) entry which is preliminary data.</text>
</comment>
<evidence type="ECO:0000313" key="3">
    <source>
        <dbReference type="Proteomes" id="UP000729402"/>
    </source>
</evidence>
<dbReference type="AlphaFoldDB" id="A0A8J5TH90"/>
<feature type="compositionally biased region" description="Basic residues" evidence="1">
    <location>
        <begin position="45"/>
        <end position="57"/>
    </location>
</feature>
<dbReference type="Proteomes" id="UP000729402">
    <property type="component" value="Unassembled WGS sequence"/>
</dbReference>